<dbReference type="Pfam" id="PF02302">
    <property type="entry name" value="PTS_IIB"/>
    <property type="match status" value="1"/>
</dbReference>
<dbReference type="RefSeq" id="WP_103892451.1">
    <property type="nucleotide sequence ID" value="NZ_CP027768.1"/>
</dbReference>
<dbReference type="AlphaFoldDB" id="A0A3G5FKT1"/>
<dbReference type="InterPro" id="IPR013011">
    <property type="entry name" value="PTS_EIIB_2"/>
</dbReference>
<dbReference type="GO" id="GO:0008982">
    <property type="term" value="F:protein-N(PI)-phosphohistidine-sugar phosphotransferase activity"/>
    <property type="evidence" value="ECO:0007669"/>
    <property type="project" value="InterPro"/>
</dbReference>
<keyword evidence="1" id="KW-0808">Transferase</keyword>
<dbReference type="EMBL" id="CP027768">
    <property type="protein sequence ID" value="AYW50871.1"/>
    <property type="molecule type" value="Genomic_DNA"/>
</dbReference>
<protein>
    <submittedName>
        <fullName evidence="3">Histidine kinase</fullName>
    </submittedName>
</protein>
<dbReference type="GO" id="GO:0009401">
    <property type="term" value="P:phosphoenolpyruvate-dependent sugar phosphotransferase system"/>
    <property type="evidence" value="ECO:0007669"/>
    <property type="project" value="InterPro"/>
</dbReference>
<dbReference type="Gene3D" id="3.40.50.2300">
    <property type="match status" value="1"/>
</dbReference>
<name>A0A3G5FKT1_TETHA</name>
<gene>
    <name evidence="3" type="ORF">C7H83_10530</name>
</gene>
<dbReference type="SUPFAM" id="SSF52794">
    <property type="entry name" value="PTS system IIB component-like"/>
    <property type="match status" value="1"/>
</dbReference>
<organism evidence="3 4">
    <name type="scientific">Tetragenococcus halophilus</name>
    <name type="common">Pediococcus halophilus</name>
    <dbReference type="NCBI Taxonomy" id="51669"/>
    <lineage>
        <taxon>Bacteria</taxon>
        <taxon>Bacillati</taxon>
        <taxon>Bacillota</taxon>
        <taxon>Bacilli</taxon>
        <taxon>Lactobacillales</taxon>
        <taxon>Enterococcaceae</taxon>
        <taxon>Tetragenococcus</taxon>
    </lineage>
</organism>
<dbReference type="InterPro" id="IPR036095">
    <property type="entry name" value="PTS_EIIB-like_sf"/>
</dbReference>
<proteinExistence type="predicted"/>
<evidence type="ECO:0000313" key="4">
    <source>
        <dbReference type="Proteomes" id="UP000280475"/>
    </source>
</evidence>
<reference evidence="3 4" key="1">
    <citation type="journal article" date="2012" name="Int. J. Syst. Evol. Microbiol.">
        <title>Characterization of Tetragenococcus strains from sugar thick juice reveals a novel species, Tetragenococcus osmophilus sp. nov., and divides Tetragenococcus halophilus into two subspecies, T. halophilus subsp. halophilus subsp. nov. and T. halophilus subsp. flandriensis subsp. nov.</title>
        <authorList>
            <person name="Juste A."/>
            <person name="Van Trappen S."/>
            <person name="Verreth C."/>
            <person name="Cleenwerck I."/>
            <person name="De Vos P."/>
            <person name="Lievens B."/>
            <person name="Willems K.A."/>
        </authorList>
    </citation>
    <scope>NUCLEOTIDE SEQUENCE [LARGE SCALE GENOMIC DNA]</scope>
    <source>
        <strain evidence="3 4">LMG 26042</strain>
    </source>
</reference>
<evidence type="ECO:0000313" key="3">
    <source>
        <dbReference type="EMBL" id="AYW50871.1"/>
    </source>
</evidence>
<evidence type="ECO:0000256" key="1">
    <source>
        <dbReference type="ARBA" id="ARBA00022679"/>
    </source>
</evidence>
<keyword evidence="3" id="KW-0418">Kinase</keyword>
<dbReference type="Proteomes" id="UP000280475">
    <property type="component" value="Chromosome"/>
</dbReference>
<dbReference type="CDD" id="cd05566">
    <property type="entry name" value="PTS_IIB_galactitol"/>
    <property type="match status" value="1"/>
</dbReference>
<feature type="domain" description="PTS EIIB type-2" evidence="2">
    <location>
        <begin position="5"/>
        <end position="99"/>
    </location>
</feature>
<dbReference type="GO" id="GO:0016301">
    <property type="term" value="F:kinase activity"/>
    <property type="evidence" value="ECO:0007669"/>
    <property type="project" value="UniProtKB-KW"/>
</dbReference>
<evidence type="ECO:0000259" key="2">
    <source>
        <dbReference type="PROSITE" id="PS51099"/>
    </source>
</evidence>
<dbReference type="PROSITE" id="PS51099">
    <property type="entry name" value="PTS_EIIB_TYPE_2"/>
    <property type="match status" value="1"/>
</dbReference>
<sequence>MAKRLEILVVCGNGAVTSTVVLNKIKDALQKEGIQAKITQKRVAEGAQALESKKFDLAVSTAGQNFAQDSDVPVLNGVPFLTGVGQESVISQIVELAND</sequence>
<dbReference type="InterPro" id="IPR003501">
    <property type="entry name" value="PTS_EIIB_2/3"/>
</dbReference>
<accession>A0A3G5FKT1</accession>